<dbReference type="GO" id="GO:0005886">
    <property type="term" value="C:plasma membrane"/>
    <property type="evidence" value="ECO:0007669"/>
    <property type="project" value="TreeGrafter"/>
</dbReference>
<dbReference type="PROSITE" id="PS50887">
    <property type="entry name" value="GGDEF"/>
    <property type="match status" value="1"/>
</dbReference>
<dbReference type="SMART" id="SM00267">
    <property type="entry name" value="GGDEF"/>
    <property type="match status" value="1"/>
</dbReference>
<proteinExistence type="predicted"/>
<dbReference type="PANTHER" id="PTHR45138">
    <property type="entry name" value="REGULATORY COMPONENTS OF SENSORY TRANSDUCTION SYSTEM"/>
    <property type="match status" value="1"/>
</dbReference>
<dbReference type="RefSeq" id="WP_184415202.1">
    <property type="nucleotide sequence ID" value="NZ_JACIGE010000011.1"/>
</dbReference>
<feature type="domain" description="GGDEF" evidence="4">
    <location>
        <begin position="115"/>
        <end position="243"/>
    </location>
</feature>
<evidence type="ECO:0000256" key="2">
    <source>
        <dbReference type="ARBA" id="ARBA00034247"/>
    </source>
</evidence>
<dbReference type="EMBL" id="JACIGE010000011">
    <property type="protein sequence ID" value="MBB4248474.1"/>
    <property type="molecule type" value="Genomic_DNA"/>
</dbReference>
<dbReference type="Proteomes" id="UP000587070">
    <property type="component" value="Unassembled WGS sequence"/>
</dbReference>
<comment type="catalytic activity">
    <reaction evidence="2">
        <text>2 GTP = 3',3'-c-di-GMP + 2 diphosphate</text>
        <dbReference type="Rhea" id="RHEA:24898"/>
        <dbReference type="ChEBI" id="CHEBI:33019"/>
        <dbReference type="ChEBI" id="CHEBI:37565"/>
        <dbReference type="ChEBI" id="CHEBI:58805"/>
        <dbReference type="EC" id="2.7.7.65"/>
    </reaction>
</comment>
<dbReference type="EC" id="2.7.7.65" evidence="1"/>
<dbReference type="InterPro" id="IPR050469">
    <property type="entry name" value="Diguanylate_Cyclase"/>
</dbReference>
<evidence type="ECO:0000256" key="3">
    <source>
        <dbReference type="SAM" id="MobiDB-lite"/>
    </source>
</evidence>
<dbReference type="FunFam" id="3.30.70.270:FF:000001">
    <property type="entry name" value="Diguanylate cyclase domain protein"/>
    <property type="match status" value="1"/>
</dbReference>
<dbReference type="PANTHER" id="PTHR45138:SF9">
    <property type="entry name" value="DIGUANYLATE CYCLASE DGCM-RELATED"/>
    <property type="match status" value="1"/>
</dbReference>
<evidence type="ECO:0000313" key="6">
    <source>
        <dbReference type="Proteomes" id="UP000587070"/>
    </source>
</evidence>
<dbReference type="InterPro" id="IPR029787">
    <property type="entry name" value="Nucleotide_cyclase"/>
</dbReference>
<dbReference type="SUPFAM" id="SSF55073">
    <property type="entry name" value="Nucleotide cyclase"/>
    <property type="match status" value="1"/>
</dbReference>
<gene>
    <name evidence="5" type="ORF">GGD90_002866</name>
</gene>
<keyword evidence="6" id="KW-1185">Reference proteome</keyword>
<dbReference type="InterPro" id="IPR000160">
    <property type="entry name" value="GGDEF_dom"/>
</dbReference>
<comment type="caution">
    <text evidence="5">The sequence shown here is derived from an EMBL/GenBank/DDBJ whole genome shotgun (WGS) entry which is preliminary data.</text>
</comment>
<dbReference type="GO" id="GO:0052621">
    <property type="term" value="F:diguanylate cyclase activity"/>
    <property type="evidence" value="ECO:0007669"/>
    <property type="project" value="UniProtKB-EC"/>
</dbReference>
<name>A0A840G2D8_RHOTE</name>
<dbReference type="GO" id="GO:0043709">
    <property type="term" value="P:cell adhesion involved in single-species biofilm formation"/>
    <property type="evidence" value="ECO:0007669"/>
    <property type="project" value="TreeGrafter"/>
</dbReference>
<sequence length="243" mass="26441">MSHDRQSLQLTRRPASSRLHRRHAAPLRLSTTPVAAGCAVPWATTHTLSPLPQSMVREAGMFELLAAEMRIAELERQLAETQAVACTDPLTGAANRRGLQNAFERELARVVRSGEALSLVVLDIDNFKRVNDTHGHSRGDQALVHLVRVLRTALRPVDLVARLGGEEFALLLSGAGRDEALATMARLQRELEVQPLPELGLKLTFSAGVAMRQSDESLEQLLGRADMAAYAAKHAGKNRVVGA</sequence>
<dbReference type="Gene3D" id="3.30.70.270">
    <property type="match status" value="1"/>
</dbReference>
<accession>A0A840G2D8</accession>
<dbReference type="NCBIfam" id="TIGR00254">
    <property type="entry name" value="GGDEF"/>
    <property type="match status" value="1"/>
</dbReference>
<reference evidence="5 6" key="1">
    <citation type="submission" date="2020-08" db="EMBL/GenBank/DDBJ databases">
        <title>Genome sequencing of Purple Non-Sulfur Bacteria from various extreme environments.</title>
        <authorList>
            <person name="Mayer M."/>
        </authorList>
    </citation>
    <scope>NUCLEOTIDE SEQUENCE [LARGE SCALE GENOMIC DNA]</scope>
    <source>
        <strain evidence="5 6">2761</strain>
    </source>
</reference>
<dbReference type="AlphaFoldDB" id="A0A840G2D8"/>
<evidence type="ECO:0000313" key="5">
    <source>
        <dbReference type="EMBL" id="MBB4248474.1"/>
    </source>
</evidence>
<feature type="region of interest" description="Disordered" evidence="3">
    <location>
        <begin position="1"/>
        <end position="25"/>
    </location>
</feature>
<organism evidence="5 6">
    <name type="scientific">Rhodocyclus tenuis</name>
    <name type="common">Rhodospirillum tenue</name>
    <dbReference type="NCBI Taxonomy" id="1066"/>
    <lineage>
        <taxon>Bacteria</taxon>
        <taxon>Pseudomonadati</taxon>
        <taxon>Pseudomonadota</taxon>
        <taxon>Betaproteobacteria</taxon>
        <taxon>Rhodocyclales</taxon>
        <taxon>Rhodocyclaceae</taxon>
        <taxon>Rhodocyclus</taxon>
    </lineage>
</organism>
<evidence type="ECO:0000256" key="1">
    <source>
        <dbReference type="ARBA" id="ARBA00012528"/>
    </source>
</evidence>
<dbReference type="Pfam" id="PF00990">
    <property type="entry name" value="GGDEF"/>
    <property type="match status" value="1"/>
</dbReference>
<dbReference type="GO" id="GO:1902201">
    <property type="term" value="P:negative regulation of bacterial-type flagellum-dependent cell motility"/>
    <property type="evidence" value="ECO:0007669"/>
    <property type="project" value="TreeGrafter"/>
</dbReference>
<dbReference type="InterPro" id="IPR043128">
    <property type="entry name" value="Rev_trsase/Diguanyl_cyclase"/>
</dbReference>
<evidence type="ECO:0000259" key="4">
    <source>
        <dbReference type="PROSITE" id="PS50887"/>
    </source>
</evidence>
<protein>
    <recommendedName>
        <fullName evidence="1">diguanylate cyclase</fullName>
        <ecNumber evidence="1">2.7.7.65</ecNumber>
    </recommendedName>
</protein>
<dbReference type="CDD" id="cd01949">
    <property type="entry name" value="GGDEF"/>
    <property type="match status" value="1"/>
</dbReference>